<sequence length="169" mass="18609">MPPRRRVDSEPKHPRGYRVGSGRYSQSVPAADSKQVFGSPASGAYAHYCLICSVRSKTACLASVRPLATGYAAQAFKSLWELINSSIPGLPTLTLKFAALVGYKPATDAMAAHCSAFDAEILYDDYDGTINVDKSFTTHSCSRFMRAYSRYTLVFPSTSCTEWWFSPRP</sequence>
<accession>A0AAD7EBK7</accession>
<evidence type="ECO:0000313" key="2">
    <source>
        <dbReference type="EMBL" id="KAJ7310112.1"/>
    </source>
</evidence>
<keyword evidence="3" id="KW-1185">Reference proteome</keyword>
<feature type="compositionally biased region" description="Basic and acidic residues" evidence="1">
    <location>
        <begin position="1"/>
        <end position="13"/>
    </location>
</feature>
<organism evidence="2 3">
    <name type="scientific">Mycena albidolilacea</name>
    <dbReference type="NCBI Taxonomy" id="1033008"/>
    <lineage>
        <taxon>Eukaryota</taxon>
        <taxon>Fungi</taxon>
        <taxon>Dikarya</taxon>
        <taxon>Basidiomycota</taxon>
        <taxon>Agaricomycotina</taxon>
        <taxon>Agaricomycetes</taxon>
        <taxon>Agaricomycetidae</taxon>
        <taxon>Agaricales</taxon>
        <taxon>Marasmiineae</taxon>
        <taxon>Mycenaceae</taxon>
        <taxon>Mycena</taxon>
    </lineage>
</organism>
<dbReference type="Proteomes" id="UP001218218">
    <property type="component" value="Unassembled WGS sequence"/>
</dbReference>
<feature type="region of interest" description="Disordered" evidence="1">
    <location>
        <begin position="1"/>
        <end position="26"/>
    </location>
</feature>
<dbReference type="EMBL" id="JARIHO010000079">
    <property type="protein sequence ID" value="KAJ7310112.1"/>
    <property type="molecule type" value="Genomic_DNA"/>
</dbReference>
<name>A0AAD7EBK7_9AGAR</name>
<comment type="caution">
    <text evidence="2">The sequence shown here is derived from an EMBL/GenBank/DDBJ whole genome shotgun (WGS) entry which is preliminary data.</text>
</comment>
<reference evidence="2" key="1">
    <citation type="submission" date="2023-03" db="EMBL/GenBank/DDBJ databases">
        <title>Massive genome expansion in bonnet fungi (Mycena s.s.) driven by repeated elements and novel gene families across ecological guilds.</title>
        <authorList>
            <consortium name="Lawrence Berkeley National Laboratory"/>
            <person name="Harder C.B."/>
            <person name="Miyauchi S."/>
            <person name="Viragh M."/>
            <person name="Kuo A."/>
            <person name="Thoen E."/>
            <person name="Andreopoulos B."/>
            <person name="Lu D."/>
            <person name="Skrede I."/>
            <person name="Drula E."/>
            <person name="Henrissat B."/>
            <person name="Morin E."/>
            <person name="Kohler A."/>
            <person name="Barry K."/>
            <person name="LaButti K."/>
            <person name="Morin E."/>
            <person name="Salamov A."/>
            <person name="Lipzen A."/>
            <person name="Mereny Z."/>
            <person name="Hegedus B."/>
            <person name="Baldrian P."/>
            <person name="Stursova M."/>
            <person name="Weitz H."/>
            <person name="Taylor A."/>
            <person name="Grigoriev I.V."/>
            <person name="Nagy L.G."/>
            <person name="Martin F."/>
            <person name="Kauserud H."/>
        </authorList>
    </citation>
    <scope>NUCLEOTIDE SEQUENCE</scope>
    <source>
        <strain evidence="2">CBHHK002</strain>
    </source>
</reference>
<protein>
    <submittedName>
        <fullName evidence="2">Uncharacterized protein</fullName>
    </submittedName>
</protein>
<gene>
    <name evidence="2" type="ORF">DFH08DRAFT_458171</name>
</gene>
<dbReference type="AlphaFoldDB" id="A0AAD7EBK7"/>
<evidence type="ECO:0000256" key="1">
    <source>
        <dbReference type="SAM" id="MobiDB-lite"/>
    </source>
</evidence>
<proteinExistence type="predicted"/>
<evidence type="ECO:0000313" key="3">
    <source>
        <dbReference type="Proteomes" id="UP001218218"/>
    </source>
</evidence>